<organism evidence="1 2">
    <name type="scientific">Staphylotrichum tortipilum</name>
    <dbReference type="NCBI Taxonomy" id="2831512"/>
    <lineage>
        <taxon>Eukaryota</taxon>
        <taxon>Fungi</taxon>
        <taxon>Dikarya</taxon>
        <taxon>Ascomycota</taxon>
        <taxon>Pezizomycotina</taxon>
        <taxon>Sordariomycetes</taxon>
        <taxon>Sordariomycetidae</taxon>
        <taxon>Sordariales</taxon>
        <taxon>Chaetomiaceae</taxon>
        <taxon>Staphylotrichum</taxon>
    </lineage>
</organism>
<comment type="caution">
    <text evidence="1">The sequence shown here is derived from an EMBL/GenBank/DDBJ whole genome shotgun (WGS) entry which is preliminary data.</text>
</comment>
<dbReference type="Proteomes" id="UP001303889">
    <property type="component" value="Unassembled WGS sequence"/>
</dbReference>
<accession>A0AAN6RT27</accession>
<keyword evidence="2" id="KW-1185">Reference proteome</keyword>
<dbReference type="AlphaFoldDB" id="A0AAN6RT27"/>
<reference evidence="1" key="2">
    <citation type="submission" date="2023-05" db="EMBL/GenBank/DDBJ databases">
        <authorList>
            <consortium name="Lawrence Berkeley National Laboratory"/>
            <person name="Steindorff A."/>
            <person name="Hensen N."/>
            <person name="Bonometti L."/>
            <person name="Westerberg I."/>
            <person name="Brannstrom I.O."/>
            <person name="Guillou S."/>
            <person name="Cros-Aarteil S."/>
            <person name="Calhoun S."/>
            <person name="Haridas S."/>
            <person name="Kuo A."/>
            <person name="Mondo S."/>
            <person name="Pangilinan J."/>
            <person name="Riley R."/>
            <person name="Labutti K."/>
            <person name="Andreopoulos B."/>
            <person name="Lipzen A."/>
            <person name="Chen C."/>
            <person name="Yanf M."/>
            <person name="Daum C."/>
            <person name="Ng V."/>
            <person name="Clum A."/>
            <person name="Ohm R."/>
            <person name="Martin F."/>
            <person name="Silar P."/>
            <person name="Natvig D."/>
            <person name="Lalanne C."/>
            <person name="Gautier V."/>
            <person name="Ament-Velasquez S.L."/>
            <person name="Kruys A."/>
            <person name="Hutchinson M.I."/>
            <person name="Powell A.J."/>
            <person name="Barry K."/>
            <person name="Miller A.N."/>
            <person name="Grigoriev I.V."/>
            <person name="Debuchy R."/>
            <person name="Gladieux P."/>
            <person name="Thoren M.H."/>
            <person name="Johannesson H."/>
        </authorList>
    </citation>
    <scope>NUCLEOTIDE SEQUENCE</scope>
    <source>
        <strain evidence="1">CBS 103.79</strain>
    </source>
</reference>
<gene>
    <name evidence="1" type="ORF">C8A05DRAFT_15921</name>
</gene>
<sequence>MDKIADHLPALSRASLLRALTWRTSLSSRKENHARIWDHIFKNDKWIVKVLQIKNGDNGAPVPCLVGSQLQKFYYGSPQRVFLALLVNDWTGDVNCLRKTFFDSLRDYEVVEKDSIIRLKGSGILLHIADAIGRNDEGWISMEDPSQLFRRRGSRLSTQAIYYNEEVLHEIGQTDIGGIDGRSMKKKKAVRDICSIKLKFREGLPVYRVFISPRKKVKVVNLQSLDENGRDWVTHWRIARRHEREWWTNN</sequence>
<evidence type="ECO:0000313" key="1">
    <source>
        <dbReference type="EMBL" id="KAK3901970.1"/>
    </source>
</evidence>
<reference evidence="1" key="1">
    <citation type="journal article" date="2023" name="Mol. Phylogenet. Evol.">
        <title>Genome-scale phylogeny and comparative genomics of the fungal order Sordariales.</title>
        <authorList>
            <person name="Hensen N."/>
            <person name="Bonometti L."/>
            <person name="Westerberg I."/>
            <person name="Brannstrom I.O."/>
            <person name="Guillou S."/>
            <person name="Cros-Aarteil S."/>
            <person name="Calhoun S."/>
            <person name="Haridas S."/>
            <person name="Kuo A."/>
            <person name="Mondo S."/>
            <person name="Pangilinan J."/>
            <person name="Riley R."/>
            <person name="LaButti K."/>
            <person name="Andreopoulos B."/>
            <person name="Lipzen A."/>
            <person name="Chen C."/>
            <person name="Yan M."/>
            <person name="Daum C."/>
            <person name="Ng V."/>
            <person name="Clum A."/>
            <person name="Steindorff A."/>
            <person name="Ohm R.A."/>
            <person name="Martin F."/>
            <person name="Silar P."/>
            <person name="Natvig D.O."/>
            <person name="Lalanne C."/>
            <person name="Gautier V."/>
            <person name="Ament-Velasquez S.L."/>
            <person name="Kruys A."/>
            <person name="Hutchinson M.I."/>
            <person name="Powell A.J."/>
            <person name="Barry K."/>
            <person name="Miller A.N."/>
            <person name="Grigoriev I.V."/>
            <person name="Debuchy R."/>
            <person name="Gladieux P."/>
            <person name="Hiltunen Thoren M."/>
            <person name="Johannesson H."/>
        </authorList>
    </citation>
    <scope>NUCLEOTIDE SEQUENCE</scope>
    <source>
        <strain evidence="1">CBS 103.79</strain>
    </source>
</reference>
<evidence type="ECO:0000313" key="2">
    <source>
        <dbReference type="Proteomes" id="UP001303889"/>
    </source>
</evidence>
<name>A0AAN6RT27_9PEZI</name>
<dbReference type="EMBL" id="MU855542">
    <property type="protein sequence ID" value="KAK3901970.1"/>
    <property type="molecule type" value="Genomic_DNA"/>
</dbReference>
<protein>
    <submittedName>
        <fullName evidence="1">Uncharacterized protein</fullName>
    </submittedName>
</protein>
<proteinExistence type="predicted"/>